<evidence type="ECO:0000256" key="4">
    <source>
        <dbReference type="SAM" id="SignalP"/>
    </source>
</evidence>
<evidence type="ECO:0000256" key="1">
    <source>
        <dbReference type="ARBA" id="ARBA00004613"/>
    </source>
</evidence>
<evidence type="ECO:0000256" key="3">
    <source>
        <dbReference type="ARBA" id="ARBA00022525"/>
    </source>
</evidence>
<evidence type="ECO:0000313" key="6">
    <source>
        <dbReference type="EMBL" id="JAG28012.1"/>
    </source>
</evidence>
<feature type="chain" id="PRO_5002051804" evidence="4">
    <location>
        <begin position="32"/>
        <end position="163"/>
    </location>
</feature>
<dbReference type="EMBL" id="GBHO01015592">
    <property type="protein sequence ID" value="JAG28012.1"/>
    <property type="molecule type" value="Transcribed_RNA"/>
</dbReference>
<accession>A0A0A9Y4M5</accession>
<dbReference type="AlphaFoldDB" id="A0A0A9Y4M5"/>
<name>A0A0A9Y4M5_LYGHE</name>
<dbReference type="InterPro" id="IPR003172">
    <property type="entry name" value="ML_dom"/>
</dbReference>
<reference evidence="6" key="2">
    <citation type="submission" date="2014-07" db="EMBL/GenBank/DDBJ databases">
        <authorList>
            <person name="Hull J."/>
        </authorList>
    </citation>
    <scope>NUCLEOTIDE SEQUENCE</scope>
</reference>
<evidence type="ECO:0000259" key="5">
    <source>
        <dbReference type="SMART" id="SM00737"/>
    </source>
</evidence>
<feature type="non-terminal residue" evidence="6">
    <location>
        <position position="1"/>
    </location>
</feature>
<feature type="domain" description="MD-2-related lipid-recognition" evidence="5">
    <location>
        <begin position="35"/>
        <end position="158"/>
    </location>
</feature>
<comment type="subcellular location">
    <subcellularLocation>
        <location evidence="1">Secreted</location>
    </subcellularLocation>
</comment>
<dbReference type="GO" id="GO:0005576">
    <property type="term" value="C:extracellular region"/>
    <property type="evidence" value="ECO:0007669"/>
    <property type="project" value="UniProtKB-SubCell"/>
</dbReference>
<keyword evidence="3" id="KW-0964">Secreted</keyword>
<dbReference type="SMART" id="SM00737">
    <property type="entry name" value="ML"/>
    <property type="match status" value="1"/>
</dbReference>
<dbReference type="InterPro" id="IPR014756">
    <property type="entry name" value="Ig_E-set"/>
</dbReference>
<reference evidence="6" key="1">
    <citation type="journal article" date="2014" name="PLoS ONE">
        <title>Transcriptome-Based Identification of ABC Transporters in the Western Tarnished Plant Bug Lygus hesperus.</title>
        <authorList>
            <person name="Hull J.J."/>
            <person name="Chaney K."/>
            <person name="Geib S.M."/>
            <person name="Fabrick J.A."/>
            <person name="Brent C.S."/>
            <person name="Walsh D."/>
            <person name="Lavine L.C."/>
        </authorList>
    </citation>
    <scope>NUCLEOTIDE SEQUENCE</scope>
</reference>
<organism evidence="6">
    <name type="scientific">Lygus hesperus</name>
    <name type="common">Western plant bug</name>
    <dbReference type="NCBI Taxonomy" id="30085"/>
    <lineage>
        <taxon>Eukaryota</taxon>
        <taxon>Metazoa</taxon>
        <taxon>Ecdysozoa</taxon>
        <taxon>Arthropoda</taxon>
        <taxon>Hexapoda</taxon>
        <taxon>Insecta</taxon>
        <taxon>Pterygota</taxon>
        <taxon>Neoptera</taxon>
        <taxon>Paraneoptera</taxon>
        <taxon>Hemiptera</taxon>
        <taxon>Heteroptera</taxon>
        <taxon>Panheteroptera</taxon>
        <taxon>Cimicomorpha</taxon>
        <taxon>Miridae</taxon>
        <taxon>Mirini</taxon>
        <taxon>Lygus</taxon>
    </lineage>
</organism>
<dbReference type="Gene3D" id="2.60.40.770">
    <property type="match status" value="1"/>
</dbReference>
<proteinExistence type="inferred from homology"/>
<evidence type="ECO:0000256" key="2">
    <source>
        <dbReference type="ARBA" id="ARBA00006370"/>
    </source>
</evidence>
<dbReference type="SUPFAM" id="SSF81296">
    <property type="entry name" value="E set domains"/>
    <property type="match status" value="1"/>
</dbReference>
<dbReference type="FunFam" id="2.60.40.770:FF:000001">
    <property type="entry name" value="NPC intracellular cholesterol transporter 2"/>
    <property type="match status" value="1"/>
</dbReference>
<dbReference type="Pfam" id="PF02221">
    <property type="entry name" value="E1_DerP2_DerF2"/>
    <property type="match status" value="1"/>
</dbReference>
<sequence length="163" mass="17709">YNQAVHIFSKAEMVSPIFHIFFLVVATCSWALTPHDPCPGVPPVVSLDLKGCTQLPCTFVKGTNIEFIIEVLADHDIKTLTADVKAFALGTETSYPLPGDVGNVCDHLMDGECPLEKGEDVKYHLLFPISESYPTIPLVIQFSIVSEFGTTGCLRLPSVVVDG</sequence>
<gene>
    <name evidence="6" type="primary">ALLA</name>
    <name evidence="6" type="ORF">CM83_38236</name>
</gene>
<keyword evidence="4" id="KW-0732">Signal</keyword>
<protein>
    <submittedName>
        <fullName evidence="6">Mite group 2 allergen Pso o 2</fullName>
    </submittedName>
</protein>
<feature type="signal peptide" evidence="4">
    <location>
        <begin position="1"/>
        <end position="31"/>
    </location>
</feature>
<comment type="similarity">
    <text evidence="2">Belongs to the NPC2 family.</text>
</comment>